<keyword evidence="1" id="KW-1133">Transmembrane helix</keyword>
<sequence>MPDALKVLAGSAPAVFGYLIHLGFLALVGLLQRQAKRVPTWMLGPKGTCRSDIPVSCSPVRYGGQFSRSYSSCRQRVCMLLVAAYVVCFDGGTRTHPERQGLPMATLPSVD</sequence>
<organism evidence="2 3">
    <name type="scientific">Colletotrichum kahawae</name>
    <name type="common">Coffee berry disease fungus</name>
    <dbReference type="NCBI Taxonomy" id="34407"/>
    <lineage>
        <taxon>Eukaryota</taxon>
        <taxon>Fungi</taxon>
        <taxon>Dikarya</taxon>
        <taxon>Ascomycota</taxon>
        <taxon>Pezizomycotina</taxon>
        <taxon>Sordariomycetes</taxon>
        <taxon>Hypocreomycetidae</taxon>
        <taxon>Glomerellales</taxon>
        <taxon>Glomerellaceae</taxon>
        <taxon>Colletotrichum</taxon>
        <taxon>Colletotrichum gloeosporioides species complex</taxon>
    </lineage>
</organism>
<evidence type="ECO:0000313" key="2">
    <source>
        <dbReference type="EMBL" id="KAK2780226.1"/>
    </source>
</evidence>
<protein>
    <submittedName>
        <fullName evidence="2">Uncharacterized protein</fullName>
    </submittedName>
</protein>
<keyword evidence="1" id="KW-0472">Membrane</keyword>
<comment type="caution">
    <text evidence="2">The sequence shown here is derived from an EMBL/GenBank/DDBJ whole genome shotgun (WGS) entry which is preliminary data.</text>
</comment>
<keyword evidence="1" id="KW-0812">Transmembrane</keyword>
<keyword evidence="3" id="KW-1185">Reference proteome</keyword>
<dbReference type="EMBL" id="VYYT01000001">
    <property type="protein sequence ID" value="KAK2780226.1"/>
    <property type="molecule type" value="Genomic_DNA"/>
</dbReference>
<name>A0AAD9YVG8_COLKA</name>
<proteinExistence type="predicted"/>
<dbReference type="AlphaFoldDB" id="A0AAD9YVG8"/>
<evidence type="ECO:0000313" key="3">
    <source>
        <dbReference type="Proteomes" id="UP001281614"/>
    </source>
</evidence>
<dbReference type="Proteomes" id="UP001281614">
    <property type="component" value="Unassembled WGS sequence"/>
</dbReference>
<accession>A0AAD9YVG8</accession>
<evidence type="ECO:0000256" key="1">
    <source>
        <dbReference type="SAM" id="Phobius"/>
    </source>
</evidence>
<gene>
    <name evidence="2" type="ORF">CKAH01_00170</name>
</gene>
<feature type="transmembrane region" description="Helical" evidence="1">
    <location>
        <begin position="12"/>
        <end position="31"/>
    </location>
</feature>
<reference evidence="2" key="1">
    <citation type="submission" date="2023-02" db="EMBL/GenBank/DDBJ databases">
        <title>Colletotrichum kahawae CIFC_Que2 genome sequencing and assembly.</title>
        <authorList>
            <person name="Baroncelli R."/>
        </authorList>
    </citation>
    <scope>NUCLEOTIDE SEQUENCE</scope>
    <source>
        <strain evidence="2">CIFC_Que2</strain>
    </source>
</reference>